<feature type="compositionally biased region" description="Basic and acidic residues" evidence="1">
    <location>
        <begin position="22"/>
        <end position="36"/>
    </location>
</feature>
<protein>
    <submittedName>
        <fullName evidence="2">Uncharacterized protein</fullName>
    </submittedName>
</protein>
<sequence>MHAQGVFVFHLQVNNSTTLSESRSKLPKPDELRNRDALLSSPPTLAVAEACPDARRCRDAVNTLPSSRPTTRHEDCCQEATTATRAEGRRRTSPCRSC</sequence>
<accession>A0A0A9DJE3</accession>
<reference evidence="2" key="1">
    <citation type="submission" date="2014-09" db="EMBL/GenBank/DDBJ databases">
        <authorList>
            <person name="Magalhaes I.L.F."/>
            <person name="Oliveira U."/>
            <person name="Santos F.R."/>
            <person name="Vidigal T.H.D.A."/>
            <person name="Brescovit A.D."/>
            <person name="Santos A.J."/>
        </authorList>
    </citation>
    <scope>NUCLEOTIDE SEQUENCE</scope>
    <source>
        <tissue evidence="2">Shoot tissue taken approximately 20 cm above the soil surface</tissue>
    </source>
</reference>
<reference evidence="2" key="2">
    <citation type="journal article" date="2015" name="Data Brief">
        <title>Shoot transcriptome of the giant reed, Arundo donax.</title>
        <authorList>
            <person name="Barrero R.A."/>
            <person name="Guerrero F.D."/>
            <person name="Moolhuijzen P."/>
            <person name="Goolsby J.A."/>
            <person name="Tidwell J."/>
            <person name="Bellgard S.E."/>
            <person name="Bellgard M.I."/>
        </authorList>
    </citation>
    <scope>NUCLEOTIDE SEQUENCE</scope>
    <source>
        <tissue evidence="2">Shoot tissue taken approximately 20 cm above the soil surface</tissue>
    </source>
</reference>
<evidence type="ECO:0000313" key="2">
    <source>
        <dbReference type="EMBL" id="JAD88674.1"/>
    </source>
</evidence>
<name>A0A0A9DJE3_ARUDO</name>
<organism evidence="2">
    <name type="scientific">Arundo donax</name>
    <name type="common">Giant reed</name>
    <name type="synonym">Donax arundinaceus</name>
    <dbReference type="NCBI Taxonomy" id="35708"/>
    <lineage>
        <taxon>Eukaryota</taxon>
        <taxon>Viridiplantae</taxon>
        <taxon>Streptophyta</taxon>
        <taxon>Embryophyta</taxon>
        <taxon>Tracheophyta</taxon>
        <taxon>Spermatophyta</taxon>
        <taxon>Magnoliopsida</taxon>
        <taxon>Liliopsida</taxon>
        <taxon>Poales</taxon>
        <taxon>Poaceae</taxon>
        <taxon>PACMAD clade</taxon>
        <taxon>Arundinoideae</taxon>
        <taxon>Arundineae</taxon>
        <taxon>Arundo</taxon>
    </lineage>
</organism>
<dbReference type="AlphaFoldDB" id="A0A0A9DJE3"/>
<dbReference type="EMBL" id="GBRH01209221">
    <property type="protein sequence ID" value="JAD88674.1"/>
    <property type="molecule type" value="Transcribed_RNA"/>
</dbReference>
<evidence type="ECO:0000256" key="1">
    <source>
        <dbReference type="SAM" id="MobiDB-lite"/>
    </source>
</evidence>
<proteinExistence type="predicted"/>
<feature type="region of interest" description="Disordered" evidence="1">
    <location>
        <begin position="16"/>
        <end position="36"/>
    </location>
</feature>